<name>A0A2U1MMX0_ARTAN</name>
<reference evidence="1 2" key="1">
    <citation type="journal article" date="2018" name="Mol. Plant">
        <title>The genome of Artemisia annua provides insight into the evolution of Asteraceae family and artemisinin biosynthesis.</title>
        <authorList>
            <person name="Shen Q."/>
            <person name="Zhang L."/>
            <person name="Liao Z."/>
            <person name="Wang S."/>
            <person name="Yan T."/>
            <person name="Shi P."/>
            <person name="Liu M."/>
            <person name="Fu X."/>
            <person name="Pan Q."/>
            <person name="Wang Y."/>
            <person name="Lv Z."/>
            <person name="Lu X."/>
            <person name="Zhang F."/>
            <person name="Jiang W."/>
            <person name="Ma Y."/>
            <person name="Chen M."/>
            <person name="Hao X."/>
            <person name="Li L."/>
            <person name="Tang Y."/>
            <person name="Lv G."/>
            <person name="Zhou Y."/>
            <person name="Sun X."/>
            <person name="Brodelius P.E."/>
            <person name="Rose J.K.C."/>
            <person name="Tang K."/>
        </authorList>
    </citation>
    <scope>NUCLEOTIDE SEQUENCE [LARGE SCALE GENOMIC DNA]</scope>
    <source>
        <strain evidence="2">cv. Huhao1</strain>
        <tissue evidence="1">Leaf</tissue>
    </source>
</reference>
<organism evidence="1 2">
    <name type="scientific">Artemisia annua</name>
    <name type="common">Sweet wormwood</name>
    <dbReference type="NCBI Taxonomy" id="35608"/>
    <lineage>
        <taxon>Eukaryota</taxon>
        <taxon>Viridiplantae</taxon>
        <taxon>Streptophyta</taxon>
        <taxon>Embryophyta</taxon>
        <taxon>Tracheophyta</taxon>
        <taxon>Spermatophyta</taxon>
        <taxon>Magnoliopsida</taxon>
        <taxon>eudicotyledons</taxon>
        <taxon>Gunneridae</taxon>
        <taxon>Pentapetalae</taxon>
        <taxon>asterids</taxon>
        <taxon>campanulids</taxon>
        <taxon>Asterales</taxon>
        <taxon>Asteraceae</taxon>
        <taxon>Asteroideae</taxon>
        <taxon>Anthemideae</taxon>
        <taxon>Artemisiinae</taxon>
        <taxon>Artemisia</taxon>
    </lineage>
</organism>
<accession>A0A2U1MMX0</accession>
<keyword evidence="2" id="KW-1185">Reference proteome</keyword>
<sequence>MGKVAILSPHSSSLKTTSSVDNMIPHTPIKLSLKSPNLTVAKRSPYRIPARRTLHKENVKPIVDYLELSRVLVSCSRKVKENIKKKKGCAKDSDLSLPKMESREVPEWFAGFVFFDSPSPSALPIPRFLDKKVMA</sequence>
<evidence type="ECO:0000313" key="2">
    <source>
        <dbReference type="Proteomes" id="UP000245207"/>
    </source>
</evidence>
<dbReference type="EMBL" id="PKPP01004830">
    <property type="protein sequence ID" value="PWA62615.1"/>
    <property type="molecule type" value="Genomic_DNA"/>
</dbReference>
<dbReference type="Pfam" id="PF15365">
    <property type="entry name" value="PNRC"/>
    <property type="match status" value="1"/>
</dbReference>
<dbReference type="InterPro" id="IPR028322">
    <property type="entry name" value="PNRC-like_rgn"/>
</dbReference>
<dbReference type="GO" id="GO:0016071">
    <property type="term" value="P:mRNA metabolic process"/>
    <property type="evidence" value="ECO:0007669"/>
    <property type="project" value="UniProtKB-ARBA"/>
</dbReference>
<proteinExistence type="predicted"/>
<comment type="caution">
    <text evidence="1">The sequence shown here is derived from an EMBL/GenBank/DDBJ whole genome shotgun (WGS) entry which is preliminary data.</text>
</comment>
<gene>
    <name evidence="1" type="ORF">CTI12_AA362410</name>
</gene>
<evidence type="ECO:0000313" key="1">
    <source>
        <dbReference type="EMBL" id="PWA62615.1"/>
    </source>
</evidence>
<dbReference type="Proteomes" id="UP000245207">
    <property type="component" value="Unassembled WGS sequence"/>
</dbReference>
<dbReference type="AlphaFoldDB" id="A0A2U1MMX0"/>
<protein>
    <submittedName>
        <fullName evidence="1">Uncharacterized protein</fullName>
    </submittedName>
</protein>